<dbReference type="InterPro" id="IPR039848">
    <property type="entry name" value="Ribosomal_mS35_mt"/>
</dbReference>
<feature type="region of interest" description="Disordered" evidence="1">
    <location>
        <begin position="378"/>
        <end position="555"/>
    </location>
</feature>
<dbReference type="GO" id="GO:0005763">
    <property type="term" value="C:mitochondrial small ribosomal subunit"/>
    <property type="evidence" value="ECO:0007669"/>
    <property type="project" value="TreeGrafter"/>
</dbReference>
<dbReference type="InterPro" id="IPR019349">
    <property type="entry name" value="Ribosomal_mS35_mit"/>
</dbReference>
<organism evidence="3 4">
    <name type="scientific">Hypsibius exemplaris</name>
    <name type="common">Freshwater tardigrade</name>
    <dbReference type="NCBI Taxonomy" id="2072580"/>
    <lineage>
        <taxon>Eukaryota</taxon>
        <taxon>Metazoa</taxon>
        <taxon>Ecdysozoa</taxon>
        <taxon>Tardigrada</taxon>
        <taxon>Eutardigrada</taxon>
        <taxon>Parachela</taxon>
        <taxon>Hypsibioidea</taxon>
        <taxon>Hypsibiidae</taxon>
        <taxon>Hypsibius</taxon>
    </lineage>
</organism>
<feature type="compositionally biased region" description="Basic and acidic residues" evidence="1">
    <location>
        <begin position="519"/>
        <end position="544"/>
    </location>
</feature>
<feature type="compositionally biased region" description="Low complexity" evidence="1">
    <location>
        <begin position="434"/>
        <end position="445"/>
    </location>
</feature>
<feature type="compositionally biased region" description="Polar residues" evidence="1">
    <location>
        <begin position="395"/>
        <end position="415"/>
    </location>
</feature>
<protein>
    <submittedName>
        <fullName evidence="3">28S ribosomal protein S35, mitochondrial</fullName>
    </submittedName>
</protein>
<dbReference type="Proteomes" id="UP000192578">
    <property type="component" value="Unassembled WGS sequence"/>
</dbReference>
<dbReference type="GO" id="GO:0003735">
    <property type="term" value="F:structural constituent of ribosome"/>
    <property type="evidence" value="ECO:0007669"/>
    <property type="project" value="InterPro"/>
</dbReference>
<accession>A0A1W0WBR0</accession>
<feature type="domain" description="Small ribosomal subunit protein mS35 mitochondrial conserved" evidence="2">
    <location>
        <begin position="178"/>
        <end position="250"/>
    </location>
</feature>
<dbReference type="PANTHER" id="PTHR13490">
    <property type="entry name" value="MITOCHONDRIAL 28S RIBOSOMAL PROTEIN S28"/>
    <property type="match status" value="1"/>
</dbReference>
<dbReference type="AlphaFoldDB" id="A0A1W0WBR0"/>
<evidence type="ECO:0000256" key="1">
    <source>
        <dbReference type="SAM" id="MobiDB-lite"/>
    </source>
</evidence>
<feature type="compositionally biased region" description="Basic and acidic residues" evidence="1">
    <location>
        <begin position="416"/>
        <end position="433"/>
    </location>
</feature>
<dbReference type="OrthoDB" id="283424at2759"/>
<name>A0A1W0WBR0_HYPEX</name>
<dbReference type="GO" id="GO:0032543">
    <property type="term" value="P:mitochondrial translation"/>
    <property type="evidence" value="ECO:0007669"/>
    <property type="project" value="InterPro"/>
</dbReference>
<keyword evidence="3" id="KW-0687">Ribonucleoprotein</keyword>
<feature type="compositionally biased region" description="Basic and acidic residues" evidence="1">
    <location>
        <begin position="446"/>
        <end position="461"/>
    </location>
</feature>
<dbReference type="PANTHER" id="PTHR13490:SF0">
    <property type="entry name" value="SMALL RIBOSOMAL SUBUNIT PROTEIN MS35"/>
    <property type="match status" value="1"/>
</dbReference>
<feature type="compositionally biased region" description="Low complexity" evidence="1">
    <location>
        <begin position="293"/>
        <end position="302"/>
    </location>
</feature>
<evidence type="ECO:0000259" key="2">
    <source>
        <dbReference type="Pfam" id="PF10213"/>
    </source>
</evidence>
<feature type="region of interest" description="Disordered" evidence="1">
    <location>
        <begin position="18"/>
        <end position="37"/>
    </location>
</feature>
<evidence type="ECO:0000313" key="3">
    <source>
        <dbReference type="EMBL" id="OQV12607.1"/>
    </source>
</evidence>
<dbReference type="Pfam" id="PF10213">
    <property type="entry name" value="MRP-S28"/>
    <property type="match status" value="1"/>
</dbReference>
<dbReference type="EMBL" id="MTYJ01000140">
    <property type="protein sequence ID" value="OQV12607.1"/>
    <property type="molecule type" value="Genomic_DNA"/>
</dbReference>
<proteinExistence type="predicted"/>
<comment type="caution">
    <text evidence="3">The sequence shown here is derived from an EMBL/GenBank/DDBJ whole genome shotgun (WGS) entry which is preliminary data.</text>
</comment>
<keyword evidence="4" id="KW-1185">Reference proteome</keyword>
<gene>
    <name evidence="3" type="ORF">BV898_13099</name>
</gene>
<feature type="compositionally biased region" description="Low complexity" evidence="1">
    <location>
        <begin position="378"/>
        <end position="394"/>
    </location>
</feature>
<reference evidence="4" key="1">
    <citation type="submission" date="2017-01" db="EMBL/GenBank/DDBJ databases">
        <title>Comparative genomics of anhydrobiosis in the tardigrade Hypsibius dujardini.</title>
        <authorList>
            <person name="Yoshida Y."/>
            <person name="Koutsovoulos G."/>
            <person name="Laetsch D."/>
            <person name="Stevens L."/>
            <person name="Kumar S."/>
            <person name="Horikawa D."/>
            <person name="Ishino K."/>
            <person name="Komine S."/>
            <person name="Tomita M."/>
            <person name="Blaxter M."/>
            <person name="Arakawa K."/>
        </authorList>
    </citation>
    <scope>NUCLEOTIDE SEQUENCE [LARGE SCALE GENOMIC DNA]</scope>
    <source>
        <strain evidence="4">Z151</strain>
    </source>
</reference>
<feature type="compositionally biased region" description="Low complexity" evidence="1">
    <location>
        <begin position="488"/>
        <end position="518"/>
    </location>
</feature>
<keyword evidence="3" id="KW-0689">Ribosomal protein</keyword>
<evidence type="ECO:0000313" key="4">
    <source>
        <dbReference type="Proteomes" id="UP000192578"/>
    </source>
</evidence>
<sequence>MVPLSRIVAKNLSQAVSTAGKPRSVRPFTNSAKERNDDPVEFRTLNLNPDRKERKRFEERKNVQHDLLPPRAKRMHVDQQWTNVWPAAASFKATAVPLPVRMGKNLNKKAPLDKYGNAELMKIPNFLHLTPTHINIQCAAIKKFCTPWPKELATDADCHRHFPVQIITSDYCHSGQSIRDSKARVVSFKVPLSDLNLDEHARDKFLRLIGNRYDPKTGVVTLISDRCPTRKQNYDYVCYLITALYFESQKVEPWEHEKTVADFEKYRWEGSPSQIATTKLVRKMVESGRFDMGQQESSSAEAADAREGEGAGKGGAPPSEEDMKRFRVVQQYRSAVSELINVGEDHRTVDKYKDSSRSFFFFSSFAVMPRGRPATKKATATAATAAGDATETEAVGSQNGSAEGQAENVVTSNKAKSVDVPEAKEDQQTKETAAKPPAKRGAAAAAKKEEEKASQESDSSKKINGSGSQPKKKVATNGDVTDTMKAVAATTNAKPEAAPATTTAKPEAAPATTTAKPEAAAEKEKKAPKEKAPKKDVLEGERRVLPPRAAKTGQK</sequence>
<feature type="region of interest" description="Disordered" evidence="1">
    <location>
        <begin position="291"/>
        <end position="323"/>
    </location>
</feature>